<keyword evidence="1" id="KW-0812">Transmembrane</keyword>
<comment type="caution">
    <text evidence="2">The sequence shown here is derived from an EMBL/GenBank/DDBJ whole genome shotgun (WGS) entry which is preliminary data.</text>
</comment>
<accession>A0A419WAQ9</accession>
<dbReference type="OrthoDB" id="9798708at2"/>
<reference evidence="2 3" key="1">
    <citation type="submission" date="2018-09" db="EMBL/GenBank/DDBJ databases">
        <title>Genomic Encyclopedia of Archaeal and Bacterial Type Strains, Phase II (KMG-II): from individual species to whole genera.</title>
        <authorList>
            <person name="Goeker M."/>
        </authorList>
    </citation>
    <scope>NUCLEOTIDE SEQUENCE [LARGE SCALE GENOMIC DNA]</scope>
    <source>
        <strain evidence="2 3">DSM 27148</strain>
    </source>
</reference>
<gene>
    <name evidence="2" type="ORF">BC643_2934</name>
</gene>
<evidence type="ECO:0000313" key="2">
    <source>
        <dbReference type="EMBL" id="RKD92560.1"/>
    </source>
</evidence>
<feature type="transmembrane region" description="Helical" evidence="1">
    <location>
        <begin position="47"/>
        <end position="68"/>
    </location>
</feature>
<organism evidence="2 3">
    <name type="scientific">Mangrovibacterium diazotrophicum</name>
    <dbReference type="NCBI Taxonomy" id="1261403"/>
    <lineage>
        <taxon>Bacteria</taxon>
        <taxon>Pseudomonadati</taxon>
        <taxon>Bacteroidota</taxon>
        <taxon>Bacteroidia</taxon>
        <taxon>Marinilabiliales</taxon>
        <taxon>Prolixibacteraceae</taxon>
        <taxon>Mangrovibacterium</taxon>
    </lineage>
</organism>
<protein>
    <submittedName>
        <fullName evidence="2">Putative F0F1-ATPase subunit (Ca2+/Mg2+ transporter)</fullName>
    </submittedName>
</protein>
<proteinExistence type="predicted"/>
<evidence type="ECO:0000256" key="1">
    <source>
        <dbReference type="SAM" id="Phobius"/>
    </source>
</evidence>
<keyword evidence="1" id="KW-0472">Membrane</keyword>
<dbReference type="RefSeq" id="WP_120273754.1">
    <property type="nucleotide sequence ID" value="NZ_RAPN01000001.1"/>
</dbReference>
<dbReference type="Proteomes" id="UP000283387">
    <property type="component" value="Unassembled WGS sequence"/>
</dbReference>
<feature type="transmembrane region" description="Helical" evidence="1">
    <location>
        <begin position="12"/>
        <end position="35"/>
    </location>
</feature>
<dbReference type="InterPro" id="IPR032820">
    <property type="entry name" value="ATPase_put"/>
</dbReference>
<name>A0A419WAQ9_9BACT</name>
<dbReference type="AlphaFoldDB" id="A0A419WAQ9"/>
<sequence length="71" mass="8015">MKNLKPPKNSKDFVKYSSLAFEMIVIMGLGVFAGIKIDDWLNTSPVFTLILMIFSVIGAIFHAIKNFLNKH</sequence>
<keyword evidence="3" id="KW-1185">Reference proteome</keyword>
<evidence type="ECO:0000313" key="3">
    <source>
        <dbReference type="Proteomes" id="UP000283387"/>
    </source>
</evidence>
<dbReference type="Pfam" id="PF09527">
    <property type="entry name" value="ATPase_gene1"/>
    <property type="match status" value="1"/>
</dbReference>
<dbReference type="EMBL" id="RAPN01000001">
    <property type="protein sequence ID" value="RKD92560.1"/>
    <property type="molecule type" value="Genomic_DNA"/>
</dbReference>
<keyword evidence="1" id="KW-1133">Transmembrane helix</keyword>